<proteinExistence type="predicted"/>
<keyword evidence="2" id="KW-1185">Reference proteome</keyword>
<reference evidence="2" key="1">
    <citation type="journal article" date="2015" name="Nat. Genet.">
        <title>The genome and transcriptome of the zoonotic hookworm Ancylostoma ceylanicum identify infection-specific gene families.</title>
        <authorList>
            <person name="Schwarz E.M."/>
            <person name="Hu Y."/>
            <person name="Antoshechkin I."/>
            <person name="Miller M.M."/>
            <person name="Sternberg P.W."/>
            <person name="Aroian R.V."/>
        </authorList>
    </citation>
    <scope>NUCLEOTIDE SEQUENCE</scope>
    <source>
        <strain evidence="2">HY135</strain>
    </source>
</reference>
<organism evidence="1 2">
    <name type="scientific">Ancylostoma ceylanicum</name>
    <dbReference type="NCBI Taxonomy" id="53326"/>
    <lineage>
        <taxon>Eukaryota</taxon>
        <taxon>Metazoa</taxon>
        <taxon>Ecdysozoa</taxon>
        <taxon>Nematoda</taxon>
        <taxon>Chromadorea</taxon>
        <taxon>Rhabditida</taxon>
        <taxon>Rhabditina</taxon>
        <taxon>Rhabditomorpha</taxon>
        <taxon>Strongyloidea</taxon>
        <taxon>Ancylostomatidae</taxon>
        <taxon>Ancylostomatinae</taxon>
        <taxon>Ancylostoma</taxon>
    </lineage>
</organism>
<name>A0A016T353_9BILA</name>
<accession>A0A016T353</accession>
<dbReference type="Proteomes" id="UP000024635">
    <property type="component" value="Unassembled WGS sequence"/>
</dbReference>
<dbReference type="EMBL" id="JARK01001477">
    <property type="protein sequence ID" value="EYB97433.1"/>
    <property type="molecule type" value="Genomic_DNA"/>
</dbReference>
<gene>
    <name evidence="1" type="primary">Acey_s0141.g2269</name>
    <name evidence="1" type="ORF">Y032_0141g2269</name>
</gene>
<dbReference type="AlphaFoldDB" id="A0A016T353"/>
<evidence type="ECO:0000313" key="1">
    <source>
        <dbReference type="EMBL" id="EYB97433.1"/>
    </source>
</evidence>
<sequence>MLSTIFRPITSFNMHYNNLTDSSPLRAPSSNAIIRIHELPAHYAMCPCGNMDLKRNQQRIPKLSCFQPTKD</sequence>
<protein>
    <submittedName>
        <fullName evidence="1">Uncharacterized protein</fullName>
    </submittedName>
</protein>
<evidence type="ECO:0000313" key="2">
    <source>
        <dbReference type="Proteomes" id="UP000024635"/>
    </source>
</evidence>
<comment type="caution">
    <text evidence="1">The sequence shown here is derived from an EMBL/GenBank/DDBJ whole genome shotgun (WGS) entry which is preliminary data.</text>
</comment>